<dbReference type="OrthoDB" id="8452728at2"/>
<dbReference type="AlphaFoldDB" id="A0A2T5VDI5"/>
<keyword evidence="1" id="KW-0732">Signal</keyword>
<proteinExistence type="predicted"/>
<name>A0A2T5VDI5_9HYPH</name>
<feature type="signal peptide" evidence="1">
    <location>
        <begin position="1"/>
        <end position="32"/>
    </location>
</feature>
<evidence type="ECO:0000256" key="1">
    <source>
        <dbReference type="SAM" id="SignalP"/>
    </source>
</evidence>
<dbReference type="RefSeq" id="WP_107989621.1">
    <property type="nucleotide sequence ID" value="NZ_QAYG01000002.1"/>
</dbReference>
<accession>A0A2T5VDI5</accession>
<sequence length="179" mass="20127">MWRTVFSRSPALLYLAAALGLANAFASVPARADDDGWREDFGSLTHYSGLSCPERIGALERFEVTGTTSTMLASCTYRLGEMSIVVQLWEQGYLKRALENYRARFATIGFKRVAGSSMAARGLTFVVGHDGQTQRRETIWPVTIGRRGMIVWMNYAYPIDEGRMETAYTDMVEMLRAMK</sequence>
<reference evidence="2 3" key="1">
    <citation type="submission" date="2018-04" db="EMBL/GenBank/DDBJ databases">
        <title>Genomic Encyclopedia of Archaeal and Bacterial Type Strains, Phase II (KMG-II): from individual species to whole genera.</title>
        <authorList>
            <person name="Goeker M."/>
        </authorList>
    </citation>
    <scope>NUCLEOTIDE SEQUENCE [LARGE SCALE GENOMIC DNA]</scope>
    <source>
        <strain evidence="2 3">DSM 23382</strain>
    </source>
</reference>
<evidence type="ECO:0000313" key="3">
    <source>
        <dbReference type="Proteomes" id="UP000244081"/>
    </source>
</evidence>
<protein>
    <submittedName>
        <fullName evidence="2">Uncharacterized protein</fullName>
    </submittedName>
</protein>
<organism evidence="2 3">
    <name type="scientific">Breoghania corrubedonensis</name>
    <dbReference type="NCBI Taxonomy" id="665038"/>
    <lineage>
        <taxon>Bacteria</taxon>
        <taxon>Pseudomonadati</taxon>
        <taxon>Pseudomonadota</taxon>
        <taxon>Alphaproteobacteria</taxon>
        <taxon>Hyphomicrobiales</taxon>
        <taxon>Stappiaceae</taxon>
        <taxon>Breoghania</taxon>
    </lineage>
</organism>
<comment type="caution">
    <text evidence="2">The sequence shown here is derived from an EMBL/GenBank/DDBJ whole genome shotgun (WGS) entry which is preliminary data.</text>
</comment>
<feature type="chain" id="PRO_5015415128" evidence="1">
    <location>
        <begin position="33"/>
        <end position="179"/>
    </location>
</feature>
<evidence type="ECO:0000313" key="2">
    <source>
        <dbReference type="EMBL" id="PTW61793.1"/>
    </source>
</evidence>
<dbReference type="EMBL" id="QAYG01000002">
    <property type="protein sequence ID" value="PTW61793.1"/>
    <property type="molecule type" value="Genomic_DNA"/>
</dbReference>
<keyword evidence="3" id="KW-1185">Reference proteome</keyword>
<gene>
    <name evidence="2" type="ORF">C8N35_102509</name>
</gene>
<dbReference type="Proteomes" id="UP000244081">
    <property type="component" value="Unassembled WGS sequence"/>
</dbReference>